<name>A0A6G3WJ91_9ACTN</name>
<dbReference type="SUPFAM" id="SSF53474">
    <property type="entry name" value="alpha/beta-Hydrolases"/>
    <property type="match status" value="1"/>
</dbReference>
<dbReference type="Pfam" id="PF00561">
    <property type="entry name" value="Abhydrolase_1"/>
    <property type="match status" value="1"/>
</dbReference>
<sequence length="131" mass="13981">KRYSFGSRDVDPAVARFAERLIESTPIDVVAEFYPAFTEHDKSGALPTFRDVPVLILAGDKDLVTPSSHSEAIADVLPDAELVIVPDAGHLVMLEHPETVTDRLADLLVRSGTVPGANVGGHGSTAQRPGR</sequence>
<dbReference type="EMBL" id="JAAGMN010000301">
    <property type="protein sequence ID" value="NEE05507.1"/>
    <property type="molecule type" value="Genomic_DNA"/>
</dbReference>
<evidence type="ECO:0000313" key="2">
    <source>
        <dbReference type="EMBL" id="NEE05507.1"/>
    </source>
</evidence>
<dbReference type="GO" id="GO:0016787">
    <property type="term" value="F:hydrolase activity"/>
    <property type="evidence" value="ECO:0007669"/>
    <property type="project" value="UniProtKB-KW"/>
</dbReference>
<accession>A0A6G3WJ91</accession>
<protein>
    <submittedName>
        <fullName evidence="2">Alpha/beta fold hydrolase</fullName>
    </submittedName>
</protein>
<feature type="domain" description="AB hydrolase-1" evidence="1">
    <location>
        <begin position="10"/>
        <end position="97"/>
    </location>
</feature>
<dbReference type="InterPro" id="IPR050471">
    <property type="entry name" value="AB_hydrolase"/>
</dbReference>
<evidence type="ECO:0000259" key="1">
    <source>
        <dbReference type="Pfam" id="PF00561"/>
    </source>
</evidence>
<dbReference type="Gene3D" id="3.40.50.1820">
    <property type="entry name" value="alpha/beta hydrolase"/>
    <property type="match status" value="1"/>
</dbReference>
<comment type="caution">
    <text evidence="2">The sequence shown here is derived from an EMBL/GenBank/DDBJ whole genome shotgun (WGS) entry which is preliminary data.</text>
</comment>
<dbReference type="InterPro" id="IPR000073">
    <property type="entry name" value="AB_hydrolase_1"/>
</dbReference>
<feature type="non-terminal residue" evidence="2">
    <location>
        <position position="1"/>
    </location>
</feature>
<proteinExistence type="predicted"/>
<dbReference type="InterPro" id="IPR029058">
    <property type="entry name" value="AB_hydrolase_fold"/>
</dbReference>
<reference evidence="2" key="1">
    <citation type="submission" date="2020-01" db="EMBL/GenBank/DDBJ databases">
        <title>Insect and environment-associated Actinomycetes.</title>
        <authorList>
            <person name="Currrie C."/>
            <person name="Chevrette M."/>
            <person name="Carlson C."/>
            <person name="Stubbendieck R."/>
            <person name="Wendt-Pienkowski E."/>
        </authorList>
    </citation>
    <scope>NUCLEOTIDE SEQUENCE</scope>
    <source>
        <strain evidence="2">SID7499</strain>
    </source>
</reference>
<dbReference type="PANTHER" id="PTHR43433">
    <property type="entry name" value="HYDROLASE, ALPHA/BETA FOLD FAMILY PROTEIN"/>
    <property type="match status" value="1"/>
</dbReference>
<gene>
    <name evidence="2" type="ORF">G3M58_03575</name>
</gene>
<dbReference type="AlphaFoldDB" id="A0A6G3WJ91"/>
<organism evidence="2">
    <name type="scientific">Streptomyces sp. SID7499</name>
    <dbReference type="NCBI Taxonomy" id="2706086"/>
    <lineage>
        <taxon>Bacteria</taxon>
        <taxon>Bacillati</taxon>
        <taxon>Actinomycetota</taxon>
        <taxon>Actinomycetes</taxon>
        <taxon>Kitasatosporales</taxon>
        <taxon>Streptomycetaceae</taxon>
        <taxon>Streptomyces</taxon>
    </lineage>
</organism>
<keyword evidence="2" id="KW-0378">Hydrolase</keyword>
<dbReference type="PANTHER" id="PTHR43433:SF5">
    <property type="entry name" value="AB HYDROLASE-1 DOMAIN-CONTAINING PROTEIN"/>
    <property type="match status" value="1"/>
</dbReference>